<keyword evidence="1" id="KW-0805">Transcription regulation</keyword>
<evidence type="ECO:0000256" key="3">
    <source>
        <dbReference type="ARBA" id="ARBA00023163"/>
    </source>
</evidence>
<dbReference type="GO" id="GO:0003700">
    <property type="term" value="F:DNA-binding transcription factor activity"/>
    <property type="evidence" value="ECO:0007669"/>
    <property type="project" value="InterPro"/>
</dbReference>
<dbReference type="PANTHER" id="PTHR43280">
    <property type="entry name" value="ARAC-FAMILY TRANSCRIPTIONAL REGULATOR"/>
    <property type="match status" value="1"/>
</dbReference>
<dbReference type="InterPro" id="IPR018060">
    <property type="entry name" value="HTH_AraC"/>
</dbReference>
<evidence type="ECO:0000313" key="6">
    <source>
        <dbReference type="Proteomes" id="UP000268007"/>
    </source>
</evidence>
<dbReference type="OrthoDB" id="511992at2"/>
<dbReference type="GO" id="GO:0043565">
    <property type="term" value="F:sequence-specific DNA binding"/>
    <property type="evidence" value="ECO:0007669"/>
    <property type="project" value="InterPro"/>
</dbReference>
<reference evidence="5 6" key="1">
    <citation type="submission" date="2018-10" db="EMBL/GenBank/DDBJ databases">
        <title>Genomic Encyclopedia of Archaeal and Bacterial Type Strains, Phase II (KMG-II): from individual species to whole genera.</title>
        <authorList>
            <person name="Goeker M."/>
        </authorList>
    </citation>
    <scope>NUCLEOTIDE SEQUENCE [LARGE SCALE GENOMIC DNA]</scope>
    <source>
        <strain evidence="5 6">DSM 18602</strain>
    </source>
</reference>
<dbReference type="AlphaFoldDB" id="A0A495J0H8"/>
<dbReference type="RefSeq" id="WP_121197757.1">
    <property type="nucleotide sequence ID" value="NZ_RBKU01000001.1"/>
</dbReference>
<dbReference type="PROSITE" id="PS00041">
    <property type="entry name" value="HTH_ARAC_FAMILY_1"/>
    <property type="match status" value="1"/>
</dbReference>
<dbReference type="Proteomes" id="UP000268007">
    <property type="component" value="Unassembled WGS sequence"/>
</dbReference>
<name>A0A495J0H8_9SPHI</name>
<keyword evidence="2" id="KW-0238">DNA-binding</keyword>
<dbReference type="EMBL" id="RBKU01000001">
    <property type="protein sequence ID" value="RKR82131.1"/>
    <property type="molecule type" value="Genomic_DNA"/>
</dbReference>
<keyword evidence="3" id="KW-0804">Transcription</keyword>
<dbReference type="PRINTS" id="PR00032">
    <property type="entry name" value="HTHARAC"/>
</dbReference>
<keyword evidence="6" id="KW-1185">Reference proteome</keyword>
<dbReference type="PANTHER" id="PTHR43280:SF2">
    <property type="entry name" value="HTH-TYPE TRANSCRIPTIONAL REGULATOR EXSA"/>
    <property type="match status" value="1"/>
</dbReference>
<dbReference type="Pfam" id="PF12833">
    <property type="entry name" value="HTH_18"/>
    <property type="match status" value="1"/>
</dbReference>
<dbReference type="PROSITE" id="PS01124">
    <property type="entry name" value="HTH_ARAC_FAMILY_2"/>
    <property type="match status" value="1"/>
</dbReference>
<dbReference type="InterPro" id="IPR018062">
    <property type="entry name" value="HTH_AraC-typ_CS"/>
</dbReference>
<evidence type="ECO:0000256" key="1">
    <source>
        <dbReference type="ARBA" id="ARBA00023015"/>
    </source>
</evidence>
<evidence type="ECO:0000256" key="2">
    <source>
        <dbReference type="ARBA" id="ARBA00023125"/>
    </source>
</evidence>
<evidence type="ECO:0000313" key="5">
    <source>
        <dbReference type="EMBL" id="RKR82131.1"/>
    </source>
</evidence>
<dbReference type="InterPro" id="IPR020449">
    <property type="entry name" value="Tscrpt_reg_AraC-type_HTH"/>
</dbReference>
<accession>A0A495J0H8</accession>
<organism evidence="5 6">
    <name type="scientific">Mucilaginibacter gracilis</name>
    <dbReference type="NCBI Taxonomy" id="423350"/>
    <lineage>
        <taxon>Bacteria</taxon>
        <taxon>Pseudomonadati</taxon>
        <taxon>Bacteroidota</taxon>
        <taxon>Sphingobacteriia</taxon>
        <taxon>Sphingobacteriales</taxon>
        <taxon>Sphingobacteriaceae</taxon>
        <taxon>Mucilaginibacter</taxon>
    </lineage>
</organism>
<protein>
    <submittedName>
        <fullName evidence="5">AraC family transcriptional regulator</fullName>
    </submittedName>
</protein>
<dbReference type="InterPro" id="IPR009057">
    <property type="entry name" value="Homeodomain-like_sf"/>
</dbReference>
<evidence type="ECO:0000259" key="4">
    <source>
        <dbReference type="PROSITE" id="PS01124"/>
    </source>
</evidence>
<proteinExistence type="predicted"/>
<dbReference type="SMART" id="SM00342">
    <property type="entry name" value="HTH_ARAC"/>
    <property type="match status" value="1"/>
</dbReference>
<sequence>MINLEKGQYLGINRPYHSQSALSFIDTAYSEKVFNGWHAHERAHLTLVLNGGNLEKRKSGEQALLAGQVVFYHSQELHRNDHTLFPSRNLNLEIDDTFFSRYDITEEQIARALNSGRLTSLEFTRLFHETVFKSPASSDSLHLLLLSFTQEAGKSTPDWLIRLKDLLHDQWDQWPTLAELAAEFEVHPVTLSKYFHHFFSCTLGAYMRKLKAQHALAMIRSGHYSLSEICHACGFADQSHFIRSFKDATGMLPKKFEKL</sequence>
<feature type="domain" description="HTH araC/xylS-type" evidence="4">
    <location>
        <begin position="161"/>
        <end position="259"/>
    </location>
</feature>
<dbReference type="SUPFAM" id="SSF46689">
    <property type="entry name" value="Homeodomain-like"/>
    <property type="match status" value="2"/>
</dbReference>
<comment type="caution">
    <text evidence="5">The sequence shown here is derived from an EMBL/GenBank/DDBJ whole genome shotgun (WGS) entry which is preliminary data.</text>
</comment>
<dbReference type="Gene3D" id="1.10.10.60">
    <property type="entry name" value="Homeodomain-like"/>
    <property type="match status" value="1"/>
</dbReference>
<gene>
    <name evidence="5" type="ORF">BDD43_2299</name>
</gene>